<organism evidence="8 9">
    <name type="scientific">Ramlibacter montanisoli</name>
    <dbReference type="NCBI Taxonomy" id="2732512"/>
    <lineage>
        <taxon>Bacteria</taxon>
        <taxon>Pseudomonadati</taxon>
        <taxon>Pseudomonadota</taxon>
        <taxon>Betaproteobacteria</taxon>
        <taxon>Burkholderiales</taxon>
        <taxon>Comamonadaceae</taxon>
        <taxon>Ramlibacter</taxon>
    </lineage>
</organism>
<keyword evidence="1" id="KW-0813">Transport</keyword>
<reference evidence="8 9" key="1">
    <citation type="submission" date="2020-05" db="EMBL/GenBank/DDBJ databases">
        <authorList>
            <person name="Khan S.A."/>
            <person name="Jeon C.O."/>
            <person name="Chun B.H."/>
        </authorList>
    </citation>
    <scope>NUCLEOTIDE SEQUENCE [LARGE SCALE GENOMIC DNA]</scope>
    <source>
        <strain evidence="8 9">B156</strain>
    </source>
</reference>
<dbReference type="GO" id="GO:0020037">
    <property type="term" value="F:heme binding"/>
    <property type="evidence" value="ECO:0007669"/>
    <property type="project" value="InterPro"/>
</dbReference>
<evidence type="ECO:0000256" key="5">
    <source>
        <dbReference type="ARBA" id="ARBA00023004"/>
    </source>
</evidence>
<dbReference type="Proteomes" id="UP000552954">
    <property type="component" value="Unassembled WGS sequence"/>
</dbReference>
<keyword evidence="4" id="KW-0249">Electron transport</keyword>
<dbReference type="InterPro" id="IPR019020">
    <property type="entry name" value="Cyt-c552/DMSO_Rdtase_haem-bd"/>
</dbReference>
<evidence type="ECO:0000313" key="8">
    <source>
        <dbReference type="EMBL" id="NNU44856.1"/>
    </source>
</evidence>
<dbReference type="SMART" id="SM00887">
    <property type="entry name" value="EB_dh"/>
    <property type="match status" value="1"/>
</dbReference>
<dbReference type="GO" id="GO:0046872">
    <property type="term" value="F:metal ion binding"/>
    <property type="evidence" value="ECO:0007669"/>
    <property type="project" value="UniProtKB-KW"/>
</dbReference>
<dbReference type="AlphaFoldDB" id="A0A849KHD9"/>
<keyword evidence="3" id="KW-0479">Metal-binding</keyword>
<keyword evidence="2" id="KW-0349">Heme</keyword>
<evidence type="ECO:0000256" key="4">
    <source>
        <dbReference type="ARBA" id="ARBA00022982"/>
    </source>
</evidence>
<evidence type="ECO:0000256" key="2">
    <source>
        <dbReference type="ARBA" id="ARBA00022617"/>
    </source>
</evidence>
<protein>
    <recommendedName>
        <fullName evidence="7">Cytochrome c-552/DMSO reductase-like haem-binding domain-containing protein</fullName>
    </recommendedName>
</protein>
<comment type="caution">
    <text evidence="8">The sequence shown here is derived from an EMBL/GenBank/DDBJ whole genome shotgun (WGS) entry which is preliminary data.</text>
</comment>
<gene>
    <name evidence="8" type="ORF">HK415_19365</name>
</gene>
<reference evidence="8 9" key="2">
    <citation type="submission" date="2020-06" db="EMBL/GenBank/DDBJ databases">
        <title>Ramlibacter rhizophilus sp. nov., isolated from rhizosphere soil of national flower Mugunghwa from South Korea.</title>
        <authorList>
            <person name="Zheng-Fei Y."/>
            <person name="Huan T."/>
        </authorList>
    </citation>
    <scope>NUCLEOTIDE SEQUENCE [LARGE SCALE GENOMIC DNA]</scope>
    <source>
        <strain evidence="8 9">B156</strain>
    </source>
</reference>
<dbReference type="Pfam" id="PF09459">
    <property type="entry name" value="EB_dh"/>
    <property type="match status" value="1"/>
</dbReference>
<evidence type="ECO:0000256" key="1">
    <source>
        <dbReference type="ARBA" id="ARBA00022448"/>
    </source>
</evidence>
<dbReference type="Gene3D" id="2.60.40.1190">
    <property type="match status" value="1"/>
</dbReference>
<keyword evidence="6" id="KW-0732">Signal</keyword>
<keyword evidence="9" id="KW-1185">Reference proteome</keyword>
<evidence type="ECO:0000256" key="6">
    <source>
        <dbReference type="SAM" id="SignalP"/>
    </source>
</evidence>
<dbReference type="EMBL" id="JABFCS010000001">
    <property type="protein sequence ID" value="NNU44856.1"/>
    <property type="molecule type" value="Genomic_DNA"/>
</dbReference>
<feature type="signal peptide" evidence="6">
    <location>
        <begin position="1"/>
        <end position="22"/>
    </location>
</feature>
<sequence length="438" mass="48160">MRPTVAAACAALFVSAAMPAAAADPQSLPWNTIPVKKVTLFYPGESTYEWLLSPAHEKANVRVQQGRACTSCHDEEDTKELGDKLVKAGPLEPSPIAGKKGTIDLQVQAAHDAEYLYLRAQWKTQMNREGRMHDYVRFDGQKWQWYGHDRNNKNVRAGAEPPLYEDRFSIMLDDGKVARFAEHGCFVTCHNGMRDAPGQATAEAIKRNPLLGEAGMKTDEVRKYLPSTRHGPGWDQTRSAEDIAKLKAEGGFLDLMQWRAARSAPVGMADDGYVLEYRNFDAGKNPFSGNIDAKTMTPKFMFDPAKVGARALQARDIGDASKPAALVREANAVPYDPNAGWKEGDILPGRLLSRVDAKGSAADNDAVFGSWKDGTYTVVWRRKLATGNPDDKQMKVGGRYTVGIAVHDDNVTTRFHHVSFPLSLGIGVDADVRATTLR</sequence>
<name>A0A849KHD9_9BURK</name>
<proteinExistence type="predicted"/>
<feature type="chain" id="PRO_5032935862" description="Cytochrome c-552/DMSO reductase-like haem-binding domain-containing protein" evidence="6">
    <location>
        <begin position="23"/>
        <end position="438"/>
    </location>
</feature>
<accession>A0A849KHD9</accession>
<feature type="domain" description="Cytochrome c-552/DMSO reductase-like haem-binding" evidence="7">
    <location>
        <begin position="27"/>
        <end position="419"/>
    </location>
</feature>
<evidence type="ECO:0000256" key="3">
    <source>
        <dbReference type="ARBA" id="ARBA00022723"/>
    </source>
</evidence>
<dbReference type="RefSeq" id="WP_171562098.1">
    <property type="nucleotide sequence ID" value="NZ_JABFCS010000001.1"/>
</dbReference>
<evidence type="ECO:0000259" key="7">
    <source>
        <dbReference type="SMART" id="SM00887"/>
    </source>
</evidence>
<dbReference type="CDD" id="cd09625">
    <property type="entry name" value="DOMON_like_cytochrome"/>
    <property type="match status" value="1"/>
</dbReference>
<keyword evidence="5" id="KW-0408">Iron</keyword>
<evidence type="ECO:0000313" key="9">
    <source>
        <dbReference type="Proteomes" id="UP000552954"/>
    </source>
</evidence>